<feature type="region of interest" description="Disordered" evidence="1">
    <location>
        <begin position="1"/>
        <end position="30"/>
    </location>
</feature>
<feature type="region of interest" description="Disordered" evidence="1">
    <location>
        <begin position="118"/>
        <end position="196"/>
    </location>
</feature>
<proteinExistence type="predicted"/>
<gene>
    <name evidence="2" type="ORF">CDAR_201001</name>
</gene>
<dbReference type="Proteomes" id="UP001054837">
    <property type="component" value="Unassembled WGS sequence"/>
</dbReference>
<feature type="compositionally biased region" description="Basic and acidic residues" evidence="1">
    <location>
        <begin position="10"/>
        <end position="25"/>
    </location>
</feature>
<evidence type="ECO:0000256" key="1">
    <source>
        <dbReference type="SAM" id="MobiDB-lite"/>
    </source>
</evidence>
<accession>A0AAV4QIJ8</accession>
<sequence length="330" mass="37025">MSGRGSPLPDSEKMDLTPPSEERCRLPPNPPLGSDEFLYLQAETIAKIIDLKAKVLADWFRPQGLSPEAAEKFEKIYQANSAEMQTLCDRLGMTYGELPDSIHDLHEKINPIHLRLHGETTPSQKIQQKSPPIQKGKGKRPLDAEGFQAPPKHLVCKNPAETSKDPAPLPTGNPFSLPAHTPLPSNDPAESTTEKTRKLRIPPYFVRPNPNWIVNMSILKREFPSIAAVHARDNFIKLTVNTHSSASPQVNHLNSAHPQGRNQNTTQMLSEDALHLFKILSKFAHDDSLHFPSLLNGIRSALPTLRITKEDDEKAIIIFEHYYTHYCNSR</sequence>
<protein>
    <submittedName>
        <fullName evidence="2">Uncharacterized protein</fullName>
    </submittedName>
</protein>
<keyword evidence="3" id="KW-1185">Reference proteome</keyword>
<comment type="caution">
    <text evidence="2">The sequence shown here is derived from an EMBL/GenBank/DDBJ whole genome shotgun (WGS) entry which is preliminary data.</text>
</comment>
<name>A0AAV4QIJ8_9ARAC</name>
<organism evidence="2 3">
    <name type="scientific">Caerostris darwini</name>
    <dbReference type="NCBI Taxonomy" id="1538125"/>
    <lineage>
        <taxon>Eukaryota</taxon>
        <taxon>Metazoa</taxon>
        <taxon>Ecdysozoa</taxon>
        <taxon>Arthropoda</taxon>
        <taxon>Chelicerata</taxon>
        <taxon>Arachnida</taxon>
        <taxon>Araneae</taxon>
        <taxon>Araneomorphae</taxon>
        <taxon>Entelegynae</taxon>
        <taxon>Araneoidea</taxon>
        <taxon>Araneidae</taxon>
        <taxon>Caerostris</taxon>
    </lineage>
</organism>
<dbReference type="AlphaFoldDB" id="A0AAV4QIJ8"/>
<feature type="compositionally biased region" description="Low complexity" evidence="1">
    <location>
        <begin position="123"/>
        <end position="135"/>
    </location>
</feature>
<dbReference type="EMBL" id="BPLQ01004318">
    <property type="protein sequence ID" value="GIY07218.1"/>
    <property type="molecule type" value="Genomic_DNA"/>
</dbReference>
<reference evidence="2 3" key="1">
    <citation type="submission" date="2021-06" db="EMBL/GenBank/DDBJ databases">
        <title>Caerostris darwini draft genome.</title>
        <authorList>
            <person name="Kono N."/>
            <person name="Arakawa K."/>
        </authorList>
    </citation>
    <scope>NUCLEOTIDE SEQUENCE [LARGE SCALE GENOMIC DNA]</scope>
</reference>
<evidence type="ECO:0000313" key="3">
    <source>
        <dbReference type="Proteomes" id="UP001054837"/>
    </source>
</evidence>
<evidence type="ECO:0000313" key="2">
    <source>
        <dbReference type="EMBL" id="GIY07218.1"/>
    </source>
</evidence>